<protein>
    <submittedName>
        <fullName evidence="2">Uncharacterized protein</fullName>
    </submittedName>
</protein>
<evidence type="ECO:0000313" key="3">
    <source>
        <dbReference type="Proteomes" id="UP000050863"/>
    </source>
</evidence>
<reference evidence="2 3" key="1">
    <citation type="submission" date="2014-03" db="EMBL/GenBank/DDBJ databases">
        <title>Bradyrhizobium valentinum sp. nov., isolated from effective nodules of Lupinus mariae-josephae, a lupine endemic of basic-lime soils in Eastern Spain.</title>
        <authorList>
            <person name="Duran D."/>
            <person name="Rey L."/>
            <person name="Navarro A."/>
            <person name="Busquets A."/>
            <person name="Imperial J."/>
            <person name="Ruiz-Argueso T."/>
        </authorList>
    </citation>
    <scope>NUCLEOTIDE SEQUENCE [LARGE SCALE GENOMIC DNA]</scope>
    <source>
        <strain evidence="2 3">PAC68</strain>
    </source>
</reference>
<evidence type="ECO:0000256" key="1">
    <source>
        <dbReference type="SAM" id="MobiDB-lite"/>
    </source>
</evidence>
<comment type="caution">
    <text evidence="2">The sequence shown here is derived from an EMBL/GenBank/DDBJ whole genome shotgun (WGS) entry which is preliminary data.</text>
</comment>
<sequence length="92" mass="9564">MPTSARHIVTIAAVALAGCGLIGCGTINEKLAAGVSDAIPAAIGGLPADAPPRPGTAKYDEYMRERERKRLLPASERDKEEKPAPAAQDAAR</sequence>
<proteinExistence type="predicted"/>
<dbReference type="AlphaFoldDB" id="A0A0R3LNS1"/>
<feature type="region of interest" description="Disordered" evidence="1">
    <location>
        <begin position="44"/>
        <end position="92"/>
    </location>
</feature>
<dbReference type="Proteomes" id="UP000050863">
    <property type="component" value="Unassembled WGS sequence"/>
</dbReference>
<organism evidence="2 3">
    <name type="scientific">Bradyrhizobium jicamae</name>
    <dbReference type="NCBI Taxonomy" id="280332"/>
    <lineage>
        <taxon>Bacteria</taxon>
        <taxon>Pseudomonadati</taxon>
        <taxon>Pseudomonadota</taxon>
        <taxon>Alphaproteobacteria</taxon>
        <taxon>Hyphomicrobiales</taxon>
        <taxon>Nitrobacteraceae</taxon>
        <taxon>Bradyrhizobium</taxon>
    </lineage>
</organism>
<evidence type="ECO:0000313" key="2">
    <source>
        <dbReference type="EMBL" id="KRR09067.1"/>
    </source>
</evidence>
<feature type="compositionally biased region" description="Basic and acidic residues" evidence="1">
    <location>
        <begin position="58"/>
        <end position="83"/>
    </location>
</feature>
<dbReference type="RefSeq" id="WP_057835592.1">
    <property type="nucleotide sequence ID" value="NZ_LLXZ01000077.1"/>
</dbReference>
<accession>A0A0R3LNS1</accession>
<gene>
    <name evidence="2" type="ORF">CQ12_33080</name>
</gene>
<dbReference type="OrthoDB" id="8255016at2"/>
<dbReference type="PROSITE" id="PS51257">
    <property type="entry name" value="PROKAR_LIPOPROTEIN"/>
    <property type="match status" value="1"/>
</dbReference>
<keyword evidence="3" id="KW-1185">Reference proteome</keyword>
<name>A0A0R3LNS1_9BRAD</name>
<dbReference type="EMBL" id="LLXZ01000077">
    <property type="protein sequence ID" value="KRR09067.1"/>
    <property type="molecule type" value="Genomic_DNA"/>
</dbReference>